<evidence type="ECO:0000256" key="2">
    <source>
        <dbReference type="SAM" id="SignalP"/>
    </source>
</evidence>
<reference evidence="4" key="1">
    <citation type="journal article" date="2019" name="Sci. Rep.">
        <title>Draft genome of Tanacetum cinerariifolium, the natural source of mosquito coil.</title>
        <authorList>
            <person name="Yamashiro T."/>
            <person name="Shiraishi A."/>
            <person name="Satake H."/>
            <person name="Nakayama K."/>
        </authorList>
    </citation>
    <scope>NUCLEOTIDE SEQUENCE</scope>
</reference>
<dbReference type="Pfam" id="PF03732">
    <property type="entry name" value="Retrotrans_gag"/>
    <property type="match status" value="1"/>
</dbReference>
<evidence type="ECO:0000259" key="3">
    <source>
        <dbReference type="Pfam" id="PF03732"/>
    </source>
</evidence>
<protein>
    <submittedName>
        <fullName evidence="4">Reverse transcriptase domain-containing protein</fullName>
    </submittedName>
</protein>
<dbReference type="GO" id="GO:0003964">
    <property type="term" value="F:RNA-directed DNA polymerase activity"/>
    <property type="evidence" value="ECO:0007669"/>
    <property type="project" value="UniProtKB-KW"/>
</dbReference>
<proteinExistence type="predicted"/>
<dbReference type="AlphaFoldDB" id="A0A6L2J727"/>
<feature type="signal peptide" evidence="2">
    <location>
        <begin position="1"/>
        <end position="18"/>
    </location>
</feature>
<dbReference type="InterPro" id="IPR005162">
    <property type="entry name" value="Retrotrans_gag_dom"/>
</dbReference>
<dbReference type="EMBL" id="BKCJ010000379">
    <property type="protein sequence ID" value="GEU32666.1"/>
    <property type="molecule type" value="Genomic_DNA"/>
</dbReference>
<feature type="chain" id="PRO_5026918723" evidence="2">
    <location>
        <begin position="19"/>
        <end position="800"/>
    </location>
</feature>
<dbReference type="PANTHER" id="PTHR33223:SF11">
    <property type="entry name" value="ELEMENT PROTEIN, PUTATIVE-RELATED"/>
    <property type="match status" value="1"/>
</dbReference>
<evidence type="ECO:0000256" key="1">
    <source>
        <dbReference type="SAM" id="MobiDB-lite"/>
    </source>
</evidence>
<feature type="compositionally biased region" description="Polar residues" evidence="1">
    <location>
        <begin position="83"/>
        <end position="100"/>
    </location>
</feature>
<dbReference type="PANTHER" id="PTHR33223">
    <property type="entry name" value="CCHC-TYPE DOMAIN-CONTAINING PROTEIN"/>
    <property type="match status" value="1"/>
</dbReference>
<feature type="compositionally biased region" description="Polar residues" evidence="1">
    <location>
        <begin position="617"/>
        <end position="627"/>
    </location>
</feature>
<keyword evidence="4" id="KW-0548">Nucleotidyltransferase</keyword>
<sequence>MLLLKILLSMFLSSNSFGKLATASILDNGKMEITATIDGKVKVITEASVRRHLKLKDSEVLVESHHIPTGDPSTTRPHILPTPRSSIRQETEVPQPSSPLHTNVADEAASTGVDVKHGGAATIVTSLDAKQGSGNINKNPSMPHDLPLLRGRYDQDIEFNLDFDDAKEVSTAEKEVSIAELVSTASAAVTTASVYISPASPTKRVSIADDITIAETLLVDCKRNWMKKKDKGWLEFMKQDGVDIYMLVEKEYPLSRGVLTQMLGAKLLVEQDNEISIELLKKIFMQNESRLRESVIKSSMLINRLWELNENSCSIVTVNTVSITLGRDFISESSPSERSHSAEALKLKRRMEEMGIDLPSGIIVEYFTYHVLLGEDEAGVLNLTFLTEVLVDLQQPVHIVSWIRTTLRSDEILECYSASLLHLAALHHYGLKNPLESISRTGNKSKGLPCHCNRLVCKRKEVTSTMKSDLLGPQGIVAWGIRILLQGCLIVLVQVRRRSVLEMAVAARGVNDRTCCNLGITSIDTQSRAYIRRSSYVNSREERKGESHVRQLYAPRCVAEELGDLLEHRIGNRYVKSGQNRSKTDKTGHGNEKSLRNQSRRRIHLKSNPVNPLTLKTPKNNCTRMSTRSNSSYLFSLLRDPKSLIRRRNLGEPSSLLDFEEVMNNNHNQEPPPQNNNGPPPMAIDFGLRHHMIQQVQNTCQFHELLGDDANRHIDKFLEITQHMKQNGVSDDALCLSFFPYSLTHHAIAWYARLPRNSIHSFDDMMRKFLSKYFPPSMVTKLRNEITKFEQNPHESLFEA</sequence>
<feature type="domain" description="Retrotransposon gag" evidence="3">
    <location>
        <begin position="738"/>
        <end position="799"/>
    </location>
</feature>
<feature type="region of interest" description="Disordered" evidence="1">
    <location>
        <begin position="573"/>
        <end position="627"/>
    </location>
</feature>
<feature type="compositionally biased region" description="Basic and acidic residues" evidence="1">
    <location>
        <begin position="582"/>
        <end position="595"/>
    </location>
</feature>
<evidence type="ECO:0000313" key="4">
    <source>
        <dbReference type="EMBL" id="GEU32666.1"/>
    </source>
</evidence>
<name>A0A6L2J727_TANCI</name>
<keyword evidence="4" id="KW-0808">Transferase</keyword>
<accession>A0A6L2J727</accession>
<comment type="caution">
    <text evidence="4">The sequence shown here is derived from an EMBL/GenBank/DDBJ whole genome shotgun (WGS) entry which is preliminary data.</text>
</comment>
<keyword evidence="4" id="KW-0695">RNA-directed DNA polymerase</keyword>
<organism evidence="4">
    <name type="scientific">Tanacetum cinerariifolium</name>
    <name type="common">Dalmatian daisy</name>
    <name type="synonym">Chrysanthemum cinerariifolium</name>
    <dbReference type="NCBI Taxonomy" id="118510"/>
    <lineage>
        <taxon>Eukaryota</taxon>
        <taxon>Viridiplantae</taxon>
        <taxon>Streptophyta</taxon>
        <taxon>Embryophyta</taxon>
        <taxon>Tracheophyta</taxon>
        <taxon>Spermatophyta</taxon>
        <taxon>Magnoliopsida</taxon>
        <taxon>eudicotyledons</taxon>
        <taxon>Gunneridae</taxon>
        <taxon>Pentapetalae</taxon>
        <taxon>asterids</taxon>
        <taxon>campanulids</taxon>
        <taxon>Asterales</taxon>
        <taxon>Asteraceae</taxon>
        <taxon>Asteroideae</taxon>
        <taxon>Anthemideae</taxon>
        <taxon>Anthemidinae</taxon>
        <taxon>Tanacetum</taxon>
    </lineage>
</organism>
<keyword evidence="2" id="KW-0732">Signal</keyword>
<gene>
    <name evidence="4" type="ORF">Tci_004644</name>
</gene>
<feature type="region of interest" description="Disordered" evidence="1">
    <location>
        <begin position="64"/>
        <end position="100"/>
    </location>
</feature>